<dbReference type="PROSITE" id="PS51257">
    <property type="entry name" value="PROKAR_LIPOPROTEIN"/>
    <property type="match status" value="1"/>
</dbReference>
<name>A0A2G1UKE7_9GAMM</name>
<dbReference type="EMBL" id="NTFH01000008">
    <property type="protein sequence ID" value="PHQ14974.1"/>
    <property type="molecule type" value="Genomic_DNA"/>
</dbReference>
<feature type="chain" id="PRO_5013733467" evidence="1">
    <location>
        <begin position="18"/>
        <end position="614"/>
    </location>
</feature>
<protein>
    <submittedName>
        <fullName evidence="2">Uncharacterized protein</fullName>
    </submittedName>
</protein>
<sequence length="614" mass="65007">MTRLLAFSLTALMLAAAGCNKESTELPVDGRDFDGVGYSTTAVYSGRVIDGYLREARVWLDVDGNGQYTPGPLTLALDSGINIVLEEGEPTAMSGAGGQFRLDISGLARDAGEAPDLDPRSFALFAVALPGRTLEETASGDRPVERAFLLSAPPGVRNVTPLTTLARHLGLMGVALGDDSTRELAALLGSINLYGDYVVAGDHRAHAYARAFARYLAGQFPDSANAVLAAGDGTETVLGASEIFLLGASLVRGAPDILRAVDEAAPSGRYDNVDVAEVVLPGVAPDLTNPVLLRRQRVSAVPDSGDLPTGSSHLAISAELVFDYQADGRLISITADGCMMPSMIEMVRLANADGRMAATGTQWRPTLSLAPASRTFFDQKGADERLAFDWSARRATFETTTSCQPGLAAGSELGGQPAVTWQWTLDGEGRVASITDGTRTLIPDYGRISAGFLGYRLQAGEVLEEEVAVVGELQDCEATLAAEVMAAGRVISAQQSYTFAGHDPQPAQFTALQLDLDLRNGFDRLLGYSFLDPALAASAGLPDSNGFRWHFVYPLPGSLQYVADQPDLIGEALLAGHSADLSCGTDVSSLPSSLFGRVQFEYQTLSDYLIEQLQ</sequence>
<gene>
    <name evidence="2" type="ORF">CLH61_11585</name>
</gene>
<keyword evidence="1" id="KW-0732">Signal</keyword>
<dbReference type="AlphaFoldDB" id="A0A2G1UKE7"/>
<evidence type="ECO:0000313" key="3">
    <source>
        <dbReference type="Proteomes" id="UP000231409"/>
    </source>
</evidence>
<dbReference type="Proteomes" id="UP000231409">
    <property type="component" value="Unassembled WGS sequence"/>
</dbReference>
<comment type="caution">
    <text evidence="2">The sequence shown here is derived from an EMBL/GenBank/DDBJ whole genome shotgun (WGS) entry which is preliminary data.</text>
</comment>
<feature type="signal peptide" evidence="1">
    <location>
        <begin position="1"/>
        <end position="17"/>
    </location>
</feature>
<dbReference type="RefSeq" id="WP_099614890.1">
    <property type="nucleotide sequence ID" value="NZ_KZ319371.1"/>
</dbReference>
<evidence type="ECO:0000313" key="2">
    <source>
        <dbReference type="EMBL" id="PHQ14974.1"/>
    </source>
</evidence>
<proteinExistence type="predicted"/>
<organism evidence="2 3">
    <name type="scientific">Marinobacter profundi</name>
    <dbReference type="NCBI Taxonomy" id="2666256"/>
    <lineage>
        <taxon>Bacteria</taxon>
        <taxon>Pseudomonadati</taxon>
        <taxon>Pseudomonadota</taxon>
        <taxon>Gammaproteobacteria</taxon>
        <taxon>Pseudomonadales</taxon>
        <taxon>Marinobacteraceae</taxon>
        <taxon>Marinobacter</taxon>
    </lineage>
</organism>
<evidence type="ECO:0000256" key="1">
    <source>
        <dbReference type="SAM" id="SignalP"/>
    </source>
</evidence>
<reference evidence="2 3" key="1">
    <citation type="submission" date="2017-09" db="EMBL/GenBank/DDBJ databases">
        <title>The draft genome sequences of Marinobacter sp. PWS21.</title>
        <authorList>
            <person name="Cao J."/>
        </authorList>
    </citation>
    <scope>NUCLEOTIDE SEQUENCE [LARGE SCALE GENOMIC DNA]</scope>
    <source>
        <strain evidence="2 3">PWS21</strain>
    </source>
</reference>
<keyword evidence="3" id="KW-1185">Reference proteome</keyword>
<accession>A0A2G1UKE7</accession>